<gene>
    <name evidence="2" type="ORF">BHYA_0131g00250</name>
</gene>
<dbReference type="EMBL" id="PQXK01000131">
    <property type="protein sequence ID" value="TGO36247.1"/>
    <property type="molecule type" value="Genomic_DNA"/>
</dbReference>
<feature type="compositionally biased region" description="Polar residues" evidence="1">
    <location>
        <begin position="71"/>
        <end position="83"/>
    </location>
</feature>
<comment type="caution">
    <text evidence="2">The sequence shown here is derived from an EMBL/GenBank/DDBJ whole genome shotgun (WGS) entry which is preliminary data.</text>
</comment>
<keyword evidence="3" id="KW-1185">Reference proteome</keyword>
<evidence type="ECO:0000313" key="3">
    <source>
        <dbReference type="Proteomes" id="UP000297814"/>
    </source>
</evidence>
<reference evidence="2 3" key="1">
    <citation type="submission" date="2017-12" db="EMBL/GenBank/DDBJ databases">
        <title>Comparative genomics of Botrytis spp.</title>
        <authorList>
            <person name="Valero-Jimenez C.A."/>
            <person name="Tapia P."/>
            <person name="Veloso J."/>
            <person name="Silva-Moreno E."/>
            <person name="Staats M."/>
            <person name="Valdes J.H."/>
            <person name="Van Kan J.A.L."/>
        </authorList>
    </citation>
    <scope>NUCLEOTIDE SEQUENCE [LARGE SCALE GENOMIC DNA]</scope>
    <source>
        <strain evidence="2 3">Bh0001</strain>
    </source>
</reference>
<protein>
    <submittedName>
        <fullName evidence="2">Uncharacterized protein</fullName>
    </submittedName>
</protein>
<proteinExistence type="predicted"/>
<feature type="region of interest" description="Disordered" evidence="1">
    <location>
        <begin position="58"/>
        <end position="83"/>
    </location>
</feature>
<accession>A0A4Z1GRP0</accession>
<dbReference type="Proteomes" id="UP000297814">
    <property type="component" value="Unassembled WGS sequence"/>
</dbReference>
<organism evidence="2 3">
    <name type="scientific">Botrytis hyacinthi</name>
    <dbReference type="NCBI Taxonomy" id="278943"/>
    <lineage>
        <taxon>Eukaryota</taxon>
        <taxon>Fungi</taxon>
        <taxon>Dikarya</taxon>
        <taxon>Ascomycota</taxon>
        <taxon>Pezizomycotina</taxon>
        <taxon>Leotiomycetes</taxon>
        <taxon>Helotiales</taxon>
        <taxon>Sclerotiniaceae</taxon>
        <taxon>Botrytis</taxon>
    </lineage>
</organism>
<evidence type="ECO:0000256" key="1">
    <source>
        <dbReference type="SAM" id="MobiDB-lite"/>
    </source>
</evidence>
<name>A0A4Z1GRP0_9HELO</name>
<sequence>MVYQWKTCGPYEENTGDRVSLIVTLLDVLFNLVVIARGSPGGRALGQLHGTVLDSTMRAPNPAAKGPNPEPLQSSTFTVVVGR</sequence>
<dbReference type="AlphaFoldDB" id="A0A4Z1GRP0"/>
<evidence type="ECO:0000313" key="2">
    <source>
        <dbReference type="EMBL" id="TGO36247.1"/>
    </source>
</evidence>